<dbReference type="PANTHER" id="PTHR45586:SF1">
    <property type="entry name" value="LIPOPOLYSACCHARIDE ASSEMBLY PROTEIN B"/>
    <property type="match status" value="1"/>
</dbReference>
<dbReference type="InterPro" id="IPR019734">
    <property type="entry name" value="TPR_rpt"/>
</dbReference>
<keyword evidence="4" id="KW-1185">Reference proteome</keyword>
<name>A0A8S1SCF9_PAROT</name>
<proteinExistence type="predicted"/>
<accession>A0A8S1SCF9</accession>
<sequence>MNALMRWLEHMKRKETQSQLQNMEISKGTAEFRFKLTLFFRNLIFQEERLKSAAESFITQLRINNKHPEALIEYYLKQALRACPNNTVANMRLGIIYQTQLYELNSAIESFEQVASVDPANYKAYYYRGQCYFQKGELDKGIECMNQSSKHNQSFGLKWKAIGNNRYEKNQPAMALKYNISKKPQIQIKMIWKLRLNWDTVIICRNNSNKLFRFMKKQIIQKLNLVLDEKTTKLYHQLENLLIDY</sequence>
<dbReference type="SMART" id="SM00028">
    <property type="entry name" value="TPR"/>
    <property type="match status" value="2"/>
</dbReference>
<dbReference type="PANTHER" id="PTHR45586">
    <property type="entry name" value="TPR REPEAT-CONTAINING PROTEIN PA4667"/>
    <property type="match status" value="1"/>
</dbReference>
<organism evidence="3 4">
    <name type="scientific">Paramecium octaurelia</name>
    <dbReference type="NCBI Taxonomy" id="43137"/>
    <lineage>
        <taxon>Eukaryota</taxon>
        <taxon>Sar</taxon>
        <taxon>Alveolata</taxon>
        <taxon>Ciliophora</taxon>
        <taxon>Intramacronucleata</taxon>
        <taxon>Oligohymenophorea</taxon>
        <taxon>Peniculida</taxon>
        <taxon>Parameciidae</taxon>
        <taxon>Paramecium</taxon>
    </lineage>
</organism>
<dbReference type="InterPro" id="IPR051012">
    <property type="entry name" value="CellSynth/LPSAsmb/PSIAsmb"/>
</dbReference>
<evidence type="ECO:0000313" key="3">
    <source>
        <dbReference type="EMBL" id="CAD8137785.1"/>
    </source>
</evidence>
<reference evidence="3" key="1">
    <citation type="submission" date="2021-01" db="EMBL/GenBank/DDBJ databases">
        <authorList>
            <consortium name="Genoscope - CEA"/>
            <person name="William W."/>
        </authorList>
    </citation>
    <scope>NUCLEOTIDE SEQUENCE</scope>
</reference>
<evidence type="ECO:0000313" key="4">
    <source>
        <dbReference type="Proteomes" id="UP000683925"/>
    </source>
</evidence>
<evidence type="ECO:0000256" key="1">
    <source>
        <dbReference type="ARBA" id="ARBA00022737"/>
    </source>
</evidence>
<dbReference type="Pfam" id="PF14559">
    <property type="entry name" value="TPR_19"/>
    <property type="match status" value="1"/>
</dbReference>
<protein>
    <submittedName>
        <fullName evidence="3">Uncharacterized protein</fullName>
    </submittedName>
</protein>
<keyword evidence="2" id="KW-0802">TPR repeat</keyword>
<comment type="caution">
    <text evidence="3">The sequence shown here is derived from an EMBL/GenBank/DDBJ whole genome shotgun (WGS) entry which is preliminary data.</text>
</comment>
<dbReference type="OrthoDB" id="312680at2759"/>
<gene>
    <name evidence="3" type="ORF">POCTA_138.1.T0090017</name>
</gene>
<evidence type="ECO:0000256" key="2">
    <source>
        <dbReference type="ARBA" id="ARBA00022803"/>
    </source>
</evidence>
<keyword evidence="1" id="KW-0677">Repeat</keyword>
<dbReference type="EMBL" id="CAJJDP010000008">
    <property type="protein sequence ID" value="CAD8137785.1"/>
    <property type="molecule type" value="Genomic_DNA"/>
</dbReference>
<dbReference type="Proteomes" id="UP000683925">
    <property type="component" value="Unassembled WGS sequence"/>
</dbReference>
<dbReference type="AlphaFoldDB" id="A0A8S1SCF9"/>